<dbReference type="AlphaFoldDB" id="A0A7J7M728"/>
<proteinExistence type="predicted"/>
<sequence>MPNVFACGSMVVYPKLIYTENPVSHSHKFFCPSWWPGSREPFVTSQKLLWFQGAESVAKFLALSLR</sequence>
<reference evidence="1 2" key="1">
    <citation type="journal article" date="2020" name="IScience">
        <title>Genome Sequencing of the Endangered Kingdonia uniflora (Circaeasteraceae, Ranunculales) Reveals Potential Mechanisms of Evolutionary Specialization.</title>
        <authorList>
            <person name="Sun Y."/>
            <person name="Deng T."/>
            <person name="Zhang A."/>
            <person name="Moore M.J."/>
            <person name="Landis J.B."/>
            <person name="Lin N."/>
            <person name="Zhang H."/>
            <person name="Zhang X."/>
            <person name="Huang J."/>
            <person name="Zhang X."/>
            <person name="Sun H."/>
            <person name="Wang H."/>
        </authorList>
    </citation>
    <scope>NUCLEOTIDE SEQUENCE [LARGE SCALE GENOMIC DNA]</scope>
    <source>
        <strain evidence="1">TB1705</strain>
        <tissue evidence="1">Leaf</tissue>
    </source>
</reference>
<name>A0A7J7M728_9MAGN</name>
<dbReference type="EMBL" id="JACGCM010001726">
    <property type="protein sequence ID" value="KAF6150687.1"/>
    <property type="molecule type" value="Genomic_DNA"/>
</dbReference>
<dbReference type="Proteomes" id="UP000541444">
    <property type="component" value="Unassembled WGS sequence"/>
</dbReference>
<evidence type="ECO:0000313" key="1">
    <source>
        <dbReference type="EMBL" id="KAF6150687.1"/>
    </source>
</evidence>
<evidence type="ECO:0000313" key="2">
    <source>
        <dbReference type="Proteomes" id="UP000541444"/>
    </source>
</evidence>
<accession>A0A7J7M728</accession>
<gene>
    <name evidence="1" type="ORF">GIB67_020770</name>
</gene>
<protein>
    <submittedName>
        <fullName evidence="1">Uncharacterized protein</fullName>
    </submittedName>
</protein>
<comment type="caution">
    <text evidence="1">The sequence shown here is derived from an EMBL/GenBank/DDBJ whole genome shotgun (WGS) entry which is preliminary data.</text>
</comment>
<keyword evidence="2" id="KW-1185">Reference proteome</keyword>
<organism evidence="1 2">
    <name type="scientific">Kingdonia uniflora</name>
    <dbReference type="NCBI Taxonomy" id="39325"/>
    <lineage>
        <taxon>Eukaryota</taxon>
        <taxon>Viridiplantae</taxon>
        <taxon>Streptophyta</taxon>
        <taxon>Embryophyta</taxon>
        <taxon>Tracheophyta</taxon>
        <taxon>Spermatophyta</taxon>
        <taxon>Magnoliopsida</taxon>
        <taxon>Ranunculales</taxon>
        <taxon>Circaeasteraceae</taxon>
        <taxon>Kingdonia</taxon>
    </lineage>
</organism>